<accession>A0A1Y1JT70</accession>
<evidence type="ECO:0000313" key="2">
    <source>
        <dbReference type="EMBL" id="GAW83623.1"/>
    </source>
</evidence>
<comment type="caution">
    <text evidence="2">The sequence shown here is derived from an EMBL/GenBank/DDBJ whole genome shotgun (WGS) entry which is preliminary data.</text>
</comment>
<feature type="region of interest" description="Disordered" evidence="1">
    <location>
        <begin position="786"/>
        <end position="809"/>
    </location>
</feature>
<feature type="region of interest" description="Disordered" evidence="1">
    <location>
        <begin position="615"/>
        <end position="636"/>
    </location>
</feature>
<evidence type="ECO:0000256" key="1">
    <source>
        <dbReference type="SAM" id="MobiDB-lite"/>
    </source>
</evidence>
<feature type="compositionally biased region" description="Basic and acidic residues" evidence="1">
    <location>
        <begin position="889"/>
        <end position="900"/>
    </location>
</feature>
<proteinExistence type="predicted"/>
<sequence>MKSKGKSTKGAETVSESKGKSAEDVTTTVRVENSSKRVKQESSVVTVQSAKSKTRSNKKRKLEKQRKRIDISSDESDIYFYNDLQRWKNNVKVPIWLKKPKDKESLGEFYKNVIRKLLRVKNKIRAYKIQESYLIDCLQKCMIDLNSNSTRPLDFMNCEFFNKLLSRNSVSAFSKNDENSLEKDKCFTKSNNNNEEHLSHNYWTHTCKENNVKSIQHQSDGCCTQCDEILYGRNEMYCQEKQDKVKVKGSPSNTNKRCSHSVESNTDNSNNSDNNKKDKNDTHICKDDNYLMKSIETNVKDSAEEINKNILTEEETKCLIERLKNAICMEEKNKKKDLMKHLFSKVIIPGAFFENNNFCPIFMNLLKLDIYNTCRKNDIKVDSKLMNLIKFMNNLNENSLEEIKKGEKRKGDDEVLTYQTESENNAYSEDHHFFKSQTSLFKLSQYCIEKGIIINKEVVSFDTVYIYTGKETCRDTYASECADQKYKHKKKKLGTNEYLKYSLDISKKKNDSLHFIDEKQVILNNEMNQLNTCNNVDSYEKQFNHTRMEGKHENVNTYVEEGNKNENFLSKDSEPHVKSKKYADSVEVYNVSNYSDEKEKSQYDKIYSGNGNFVLSEGGRSGNEKKESSSSSMSSSMAIIKSIDGRSQLKCHTTVDNKKDELKDLKKELNEKKHFLELPGEENLKRNDDIGEKLLNSENVIFFKTGSVKGATSEDGYTLYKQNEVEQVEKCDNLNLAQSEFGDCMNRENTKLCKRKVQESGDTNSEIQSCQFNTFEDFLENPKSVKKKKVHNNNNNNSNNEFESLRSEERDSIGKYHDNCSDYAGCDVKDSLGYHDDKRKNELNHLEDYTCEEKIPNQYYSYIDDMNSSNQNTEEISLKNVNSCSVHSSSERPQRSHDSDSNISVIIEKIDFDINKQYTSDEKGFHNVDMKLLSTRHNNNTVFMNFQEERKKRTNMENEDMKSATRGFCDNANIGSVIVMKEHVNCVNTKCLPKDIFNSEVIILEDEDEIDGVDVGAEVGDAEAEVGDAEAEVGDAGAEVGNVGAEVGDAGAEVGNVGAEVGDAGAEVGNVGAEVGDVGTDVRAEYAAKCKGNSAVDKDTSCINFYQRNEEEVRTLVEKSPICNRDSSFEESKTKTRGELSILSIDINKANNVVLEGLMEFFGLKSKRLSRKILISELTKIQNYLNEQCEKMENEYPSLVPITKCHLKSRKSKSIVNSNEKQNSTNYEKVDKNINKIFTNLANMKNPLNGQISSVLQTEVKSFCKSDKLLDGTLFTVSQMSDKFIHEDSLNDDQDKLQEDYLNRMKSKIKQMELKSLFETIDEAIGVNEELHEYIKKEKQIEYSVLKRYLVDCKLNVNREVIVLYCKEKNIQLVHLRKKQKCEVRGEVQTTSSFIN</sequence>
<feature type="compositionally biased region" description="Low complexity" evidence="1">
    <location>
        <begin position="264"/>
        <end position="273"/>
    </location>
</feature>
<name>A0A1Y1JT70_PLAGO</name>
<dbReference type="RefSeq" id="XP_028546212.1">
    <property type="nucleotide sequence ID" value="XM_028690411.1"/>
</dbReference>
<feature type="region of interest" description="Disordered" evidence="1">
    <location>
        <begin position="1"/>
        <end position="67"/>
    </location>
</feature>
<dbReference type="OMA" id="CPIFMNL"/>
<keyword evidence="3" id="KW-1185">Reference proteome</keyword>
<evidence type="ECO:0000313" key="3">
    <source>
        <dbReference type="Proteomes" id="UP000195521"/>
    </source>
</evidence>
<dbReference type="EMBL" id="BDQF01000015">
    <property type="protein sequence ID" value="GAW83623.1"/>
    <property type="molecule type" value="Genomic_DNA"/>
</dbReference>
<dbReference type="GeneID" id="39750369"/>
<feature type="region of interest" description="Disordered" evidence="1">
    <location>
        <begin position="880"/>
        <end position="901"/>
    </location>
</feature>
<protein>
    <submittedName>
        <fullName evidence="2">Uncharacterized protein</fullName>
    </submittedName>
</protein>
<gene>
    <name evidence="2" type="ORF">PGO_144210</name>
</gene>
<feature type="region of interest" description="Disordered" evidence="1">
    <location>
        <begin position="243"/>
        <end position="281"/>
    </location>
</feature>
<dbReference type="Proteomes" id="UP000195521">
    <property type="component" value="Unassembled WGS sequence"/>
</dbReference>
<reference evidence="3" key="1">
    <citation type="submission" date="2017-04" db="EMBL/GenBank/DDBJ databases">
        <title>Plasmodium gonderi genome.</title>
        <authorList>
            <person name="Arisue N."/>
            <person name="Honma H."/>
            <person name="Kawai S."/>
            <person name="Tougan T."/>
            <person name="Tanabe K."/>
            <person name="Horii T."/>
        </authorList>
    </citation>
    <scope>NUCLEOTIDE SEQUENCE [LARGE SCALE GENOMIC DNA]</scope>
    <source>
        <strain evidence="3">ATCC 30045</strain>
    </source>
</reference>
<dbReference type="OrthoDB" id="392882at2759"/>
<feature type="compositionally biased region" description="Basic residues" evidence="1">
    <location>
        <begin position="52"/>
        <end position="67"/>
    </location>
</feature>
<organism evidence="2 3">
    <name type="scientific">Plasmodium gonderi</name>
    <dbReference type="NCBI Taxonomy" id="77519"/>
    <lineage>
        <taxon>Eukaryota</taxon>
        <taxon>Sar</taxon>
        <taxon>Alveolata</taxon>
        <taxon>Apicomplexa</taxon>
        <taxon>Aconoidasida</taxon>
        <taxon>Haemosporida</taxon>
        <taxon>Plasmodiidae</taxon>
        <taxon>Plasmodium</taxon>
        <taxon>Plasmodium (Plasmodium)</taxon>
    </lineage>
</organism>
<feature type="compositionally biased region" description="Polar residues" evidence="1">
    <location>
        <begin position="41"/>
        <end position="51"/>
    </location>
</feature>